<dbReference type="PANTHER" id="PTHR45662">
    <property type="entry name" value="PHOSPHATIDYLINOSITIDE PHOSPHATASE SAC1"/>
    <property type="match status" value="1"/>
</dbReference>
<dbReference type="PANTHER" id="PTHR45662:SF2">
    <property type="entry name" value="PHOSPHATIDYLINOSITOL-3-PHOSPHATASE SAC1"/>
    <property type="match status" value="1"/>
</dbReference>
<gene>
    <name evidence="3" type="ORF">CDL15_Pgr004796</name>
</gene>
<dbReference type="GO" id="GO:0046856">
    <property type="term" value="P:phosphatidylinositol dephosphorylation"/>
    <property type="evidence" value="ECO:0007669"/>
    <property type="project" value="TreeGrafter"/>
</dbReference>
<evidence type="ECO:0000313" key="4">
    <source>
        <dbReference type="Proteomes" id="UP000197138"/>
    </source>
</evidence>
<feature type="domain" description="SAC" evidence="2">
    <location>
        <begin position="182"/>
        <end position="381"/>
    </location>
</feature>
<organism evidence="3 4">
    <name type="scientific">Punica granatum</name>
    <name type="common">Pomegranate</name>
    <dbReference type="NCBI Taxonomy" id="22663"/>
    <lineage>
        <taxon>Eukaryota</taxon>
        <taxon>Viridiplantae</taxon>
        <taxon>Streptophyta</taxon>
        <taxon>Embryophyta</taxon>
        <taxon>Tracheophyta</taxon>
        <taxon>Spermatophyta</taxon>
        <taxon>Magnoliopsida</taxon>
        <taxon>eudicotyledons</taxon>
        <taxon>Gunneridae</taxon>
        <taxon>Pentapetalae</taxon>
        <taxon>rosids</taxon>
        <taxon>malvids</taxon>
        <taxon>Myrtales</taxon>
        <taxon>Lythraceae</taxon>
        <taxon>Punica</taxon>
    </lineage>
</organism>
<dbReference type="Proteomes" id="UP000197138">
    <property type="component" value="Unassembled WGS sequence"/>
</dbReference>
<dbReference type="GO" id="GO:0043812">
    <property type="term" value="F:phosphatidylinositol-4-phosphate phosphatase activity"/>
    <property type="evidence" value="ECO:0007669"/>
    <property type="project" value="TreeGrafter"/>
</dbReference>
<protein>
    <recommendedName>
        <fullName evidence="2">SAC domain-containing protein</fullName>
    </recommendedName>
</protein>
<feature type="transmembrane region" description="Helical" evidence="1">
    <location>
        <begin position="451"/>
        <end position="471"/>
    </location>
</feature>
<dbReference type="EMBL" id="MTKT01005034">
    <property type="protein sequence ID" value="OWM68314.1"/>
    <property type="molecule type" value="Genomic_DNA"/>
</dbReference>
<dbReference type="Pfam" id="PF02383">
    <property type="entry name" value="Syja_N"/>
    <property type="match status" value="2"/>
</dbReference>
<feature type="transmembrane region" description="Helical" evidence="1">
    <location>
        <begin position="66"/>
        <end position="84"/>
    </location>
</feature>
<sequence length="517" mass="58765">MMERADSGQKLFTRMRLWEFPEQYVVEPTDGSSGSFLSISRNDGSMKLTDDLPECSSVRVPKIRNIYGVIGMLKLIAGSYLIVITGRECVGSYMGHPIFKATSLKILHCNHALKNSPAEQKKVETEFSELLNVAEHTPGLYFSYDTNLTLSSQRLHELGDESKLLPLWRQLDPYLLPVIQGNILSIRGSIPFTWEQIVDLTYKPKFEIVKPEEAPRIAERHFLDLRKTYRSILAVDLVNKHGGEGRLSEKFSNAMQRVSSDDVRYVHFDFHHICGHVHFELLSILYEQIEDFLEKKGYLLLNERGEKLKEQLGVVRANCIDCLDRTNVTQSMIARKVLEWQLRRMGVFAAEETINMHPNFDDNFKILWANHGDDISIQYSGTPALKGDFVRYGQRTAQGMLNDFKNALMRYYLNNFVDGTKQDAIDLLQGHYIVSVSRDLTAPSQQGGLEAVASFPVALSVVMAGLFLAYVSLRQGPLSFQRVLFSLLCAGMSVGIVFFVKVNGRVFCNRPRLHKPR</sequence>
<reference evidence="4" key="1">
    <citation type="journal article" date="2017" name="Plant J.">
        <title>The pomegranate (Punica granatum L.) genome and the genomics of punicalagin biosynthesis.</title>
        <authorList>
            <person name="Qin G."/>
            <person name="Xu C."/>
            <person name="Ming R."/>
            <person name="Tang H."/>
            <person name="Guyot R."/>
            <person name="Kramer E.M."/>
            <person name="Hu Y."/>
            <person name="Yi X."/>
            <person name="Qi Y."/>
            <person name="Xu X."/>
            <person name="Gao Z."/>
            <person name="Pan H."/>
            <person name="Jian J."/>
            <person name="Tian Y."/>
            <person name="Yue Z."/>
            <person name="Xu Y."/>
        </authorList>
    </citation>
    <scope>NUCLEOTIDE SEQUENCE [LARGE SCALE GENOMIC DNA]</scope>
    <source>
        <strain evidence="4">cv. Dabenzi</strain>
    </source>
</reference>
<comment type="caution">
    <text evidence="3">The sequence shown here is derived from an EMBL/GenBank/DDBJ whole genome shotgun (WGS) entry which is preliminary data.</text>
</comment>
<keyword evidence="1" id="KW-1133">Transmembrane helix</keyword>
<keyword evidence="1" id="KW-0812">Transmembrane</keyword>
<dbReference type="PROSITE" id="PS50275">
    <property type="entry name" value="SAC"/>
    <property type="match status" value="1"/>
</dbReference>
<dbReference type="AlphaFoldDB" id="A0A218W608"/>
<name>A0A218W608_PUNGR</name>
<evidence type="ECO:0000313" key="3">
    <source>
        <dbReference type="EMBL" id="OWM68314.1"/>
    </source>
</evidence>
<proteinExistence type="predicted"/>
<evidence type="ECO:0000259" key="2">
    <source>
        <dbReference type="PROSITE" id="PS50275"/>
    </source>
</evidence>
<dbReference type="GO" id="GO:0005783">
    <property type="term" value="C:endoplasmic reticulum"/>
    <property type="evidence" value="ECO:0007669"/>
    <property type="project" value="TreeGrafter"/>
</dbReference>
<feature type="transmembrane region" description="Helical" evidence="1">
    <location>
        <begin position="483"/>
        <end position="502"/>
    </location>
</feature>
<accession>A0A218W608</accession>
<evidence type="ECO:0000256" key="1">
    <source>
        <dbReference type="SAM" id="Phobius"/>
    </source>
</evidence>
<keyword evidence="1" id="KW-0472">Membrane</keyword>
<dbReference type="InterPro" id="IPR002013">
    <property type="entry name" value="SAC_dom"/>
</dbReference>